<proteinExistence type="inferred from homology"/>
<dbReference type="PANTHER" id="PTHR30203">
    <property type="entry name" value="OUTER MEMBRANE CATION EFFLUX PROTEIN"/>
    <property type="match status" value="1"/>
</dbReference>
<dbReference type="PROSITE" id="PS51257">
    <property type="entry name" value="PROKAR_LIPOPROTEIN"/>
    <property type="match status" value="1"/>
</dbReference>
<evidence type="ECO:0000313" key="4">
    <source>
        <dbReference type="Proteomes" id="UP001568698"/>
    </source>
</evidence>
<comment type="similarity">
    <text evidence="1">Belongs to the outer membrane factor (OMF) (TC 1.B.17) family.</text>
</comment>
<dbReference type="Pfam" id="PF02321">
    <property type="entry name" value="OEP"/>
    <property type="match status" value="2"/>
</dbReference>
<dbReference type="Gene3D" id="2.20.200.10">
    <property type="entry name" value="Outer membrane efflux proteins (OEP)"/>
    <property type="match status" value="1"/>
</dbReference>
<protein>
    <submittedName>
        <fullName evidence="3">TolC family protein</fullName>
    </submittedName>
</protein>
<feature type="signal peptide" evidence="2">
    <location>
        <begin position="1"/>
        <end position="23"/>
    </location>
</feature>
<keyword evidence="4" id="KW-1185">Reference proteome</keyword>
<dbReference type="InterPro" id="IPR003423">
    <property type="entry name" value="OMP_efflux"/>
</dbReference>
<evidence type="ECO:0000313" key="3">
    <source>
        <dbReference type="EMBL" id="MEZ7196486.1"/>
    </source>
</evidence>
<dbReference type="Proteomes" id="UP001568698">
    <property type="component" value="Unassembled WGS sequence"/>
</dbReference>
<keyword evidence="2" id="KW-0732">Signal</keyword>
<gene>
    <name evidence="3" type="ORF">AB6M95_06980</name>
</gene>
<dbReference type="InterPro" id="IPR010131">
    <property type="entry name" value="MdtP/NodT-like"/>
</dbReference>
<evidence type="ECO:0000256" key="1">
    <source>
        <dbReference type="ARBA" id="ARBA00007613"/>
    </source>
</evidence>
<dbReference type="SUPFAM" id="SSF56954">
    <property type="entry name" value="Outer membrane efflux proteins (OEP)"/>
    <property type="match status" value="1"/>
</dbReference>
<accession>A0ABV4K0L0</accession>
<feature type="chain" id="PRO_5045454513" evidence="2">
    <location>
        <begin position="24"/>
        <end position="468"/>
    </location>
</feature>
<comment type="caution">
    <text evidence="3">The sequence shown here is derived from an EMBL/GenBank/DDBJ whole genome shotgun (WGS) entry which is preliminary data.</text>
</comment>
<dbReference type="PANTHER" id="PTHR30203:SF32">
    <property type="entry name" value="CATION EFFLUX SYSTEM PROTEIN CUSC"/>
    <property type="match status" value="1"/>
</dbReference>
<reference evidence="3 4" key="1">
    <citation type="submission" date="2024-08" db="EMBL/GenBank/DDBJ databases">
        <title>Sulfate-reducing bacteria isolated from formation water of the oil field in Kazakhstan and description of Pseudodesulfovibrio sp.</title>
        <authorList>
            <person name="Bidzhieva S.K."/>
            <person name="Tourova T.P."/>
            <person name="Grouzdev D.S."/>
            <person name="Beletsky A.V."/>
            <person name="Sokolova D.S."/>
            <person name="Samigullina S.R."/>
            <person name="Poltaraus A.B."/>
            <person name="Avtukh A.N."/>
            <person name="Tereshina V.M."/>
            <person name="Zhaparov N.S."/>
            <person name="Mardanov A.V."/>
            <person name="Nazina T.N."/>
        </authorList>
    </citation>
    <scope>NUCLEOTIDE SEQUENCE [LARGE SCALE GENOMIC DNA]</scope>
    <source>
        <strain evidence="3 4">9FUS</strain>
    </source>
</reference>
<dbReference type="Gene3D" id="1.20.1600.10">
    <property type="entry name" value="Outer membrane efflux proteins (OEP)"/>
    <property type="match status" value="1"/>
</dbReference>
<name>A0ABV4K0L0_9BACT</name>
<dbReference type="RefSeq" id="WP_371386021.1">
    <property type="nucleotide sequence ID" value="NZ_JBGLYH010000014.1"/>
</dbReference>
<dbReference type="EMBL" id="JBGLYH010000014">
    <property type="protein sequence ID" value="MEZ7196486.1"/>
    <property type="molecule type" value="Genomic_DNA"/>
</dbReference>
<organism evidence="3 4">
    <name type="scientific">Pseudodesulfovibrio karagichevae</name>
    <dbReference type="NCBI Taxonomy" id="3239305"/>
    <lineage>
        <taxon>Bacteria</taxon>
        <taxon>Pseudomonadati</taxon>
        <taxon>Thermodesulfobacteriota</taxon>
        <taxon>Desulfovibrionia</taxon>
        <taxon>Desulfovibrionales</taxon>
        <taxon>Desulfovibrionaceae</taxon>
    </lineage>
</organism>
<evidence type="ECO:0000256" key="2">
    <source>
        <dbReference type="SAM" id="SignalP"/>
    </source>
</evidence>
<sequence length="468" mass="50797">MTILKSVSVARLAAVMALPLVLAGCAARMDLTAKKAEIKGIMPGAWQTPASDFEVAKDITGLIDTPQMRALIAEALSANPDLTATAYRLKAAGLLLSVTSSARLPELTVGGSGARTNSSGREAASFSIRSDVSWEVDLWQRLADLNDAAALEVKAKSGDYMLARNALAARVVRAWIDLAAKSRAVAIEQRRIKALLDTEEIILERYNMGLGNLTDLDAARTKSEAAREVLAGRELDLTKARRVLELLLGQYPSGTIAGDVKLPSVANPLVGIPSEVLADRIDIRAAWDRVRKSDLDVAAANKAMLPSFKITADISNTSKTIHDLTTGQAIWNLVGALTQPVFMGGRLKDTAAAKSEESKAAWEDYRKVVLEAMQEVENGLDSERGLARRREHLEKSLSYATQSRINYEQRYREGLSDIINLLTAKETELNTEIQLLQVRALQLDNRAQLALASGLNADLNTEKPTTEK</sequence>